<keyword evidence="9" id="KW-1185">Reference proteome</keyword>
<dbReference type="PANTHER" id="PTHR30026">
    <property type="entry name" value="OUTER MEMBRANE PROTEIN TOLC"/>
    <property type="match status" value="1"/>
</dbReference>
<keyword evidence="7" id="KW-0998">Cell outer membrane</keyword>
<dbReference type="PANTHER" id="PTHR30026:SF20">
    <property type="entry name" value="OUTER MEMBRANE PROTEIN TOLC"/>
    <property type="match status" value="1"/>
</dbReference>
<evidence type="ECO:0000256" key="2">
    <source>
        <dbReference type="ARBA" id="ARBA00007613"/>
    </source>
</evidence>
<dbReference type="Gene3D" id="1.20.1600.10">
    <property type="entry name" value="Outer membrane efflux proteins (OEP)"/>
    <property type="match status" value="1"/>
</dbReference>
<keyword evidence="4" id="KW-1134">Transmembrane beta strand</keyword>
<comment type="similarity">
    <text evidence="2">Belongs to the outer membrane factor (OMF) (TC 1.B.17) family.</text>
</comment>
<dbReference type="EMBL" id="WAEL01000013">
    <property type="protein sequence ID" value="NID13559.1"/>
    <property type="molecule type" value="Genomic_DNA"/>
</dbReference>
<accession>A0ABX0QTP6</accession>
<keyword evidence="6" id="KW-0472">Membrane</keyword>
<dbReference type="InterPro" id="IPR003423">
    <property type="entry name" value="OMP_efflux"/>
</dbReference>
<evidence type="ECO:0000313" key="9">
    <source>
        <dbReference type="Proteomes" id="UP000606008"/>
    </source>
</evidence>
<evidence type="ECO:0000256" key="7">
    <source>
        <dbReference type="ARBA" id="ARBA00023237"/>
    </source>
</evidence>
<comment type="caution">
    <text evidence="8">The sequence shown here is derived from an EMBL/GenBank/DDBJ whole genome shotgun (WGS) entry which is preliminary data.</text>
</comment>
<sequence>MAVRLPIYPMKRLICLLLSWMAIGHTLAQKTLSEADVIDLVLANSPAIRAVDLSIRQSDQLLKGAYSIPNLDVFTDSPSGEFYTIGVNQSFQLPTVYKRQYNLQKGQTGLAQAEKRITQNDIRFRVRNLYLALQYAEALRQQYQLQDSVYNQLRVTAGRQFVAGQIDYLAKAFAESQAGEVRNQLAQATADVQTIVRQLGRLAGRNELIRVDSLVRSQAVFALGNVDSVAVGQNPALAFLRQTELISEQQIGLERARSLPGIMVGYYNQSSRETPTQLRFRFGLTLPVWFGQYRSRTVAAQTGLQLARQRTSAQVQTLSVDLQQAQGDFEKFRASLDYYETTGLRQSDDLINTARRLFGAGQNDYVSFLRTINDAYAIRLRYLDALRSHNQSLLTINYLTGNL</sequence>
<dbReference type="InterPro" id="IPR051906">
    <property type="entry name" value="TolC-like"/>
</dbReference>
<reference evidence="8" key="1">
    <citation type="submission" date="2024-05" db="EMBL/GenBank/DDBJ databases">
        <authorList>
            <person name="Jung D.-H."/>
        </authorList>
    </citation>
    <scope>NUCLEOTIDE SEQUENCE</scope>
    <source>
        <strain evidence="8">JA-25</strain>
    </source>
</reference>
<dbReference type="SUPFAM" id="SSF56954">
    <property type="entry name" value="Outer membrane efflux proteins (OEP)"/>
    <property type="match status" value="1"/>
</dbReference>
<evidence type="ECO:0000256" key="5">
    <source>
        <dbReference type="ARBA" id="ARBA00022692"/>
    </source>
</evidence>
<dbReference type="Proteomes" id="UP000606008">
    <property type="component" value="Unassembled WGS sequence"/>
</dbReference>
<keyword evidence="3" id="KW-0813">Transport</keyword>
<evidence type="ECO:0000256" key="6">
    <source>
        <dbReference type="ARBA" id="ARBA00023136"/>
    </source>
</evidence>
<name>A0ABX0QTP6_9BACT</name>
<keyword evidence="5" id="KW-0812">Transmembrane</keyword>
<dbReference type="Pfam" id="PF02321">
    <property type="entry name" value="OEP"/>
    <property type="match status" value="1"/>
</dbReference>
<gene>
    <name evidence="8" type="ORF">F7231_25555</name>
</gene>
<comment type="subcellular location">
    <subcellularLocation>
        <location evidence="1">Cell outer membrane</location>
    </subcellularLocation>
</comment>
<protein>
    <submittedName>
        <fullName evidence="8">TolC family protein</fullName>
    </submittedName>
</protein>
<organism evidence="8 9">
    <name type="scientific">Fibrivirga algicola</name>
    <dbReference type="NCBI Taxonomy" id="2950420"/>
    <lineage>
        <taxon>Bacteria</taxon>
        <taxon>Pseudomonadati</taxon>
        <taxon>Bacteroidota</taxon>
        <taxon>Cytophagia</taxon>
        <taxon>Cytophagales</taxon>
        <taxon>Spirosomataceae</taxon>
        <taxon>Fibrivirga</taxon>
    </lineage>
</organism>
<evidence type="ECO:0000256" key="4">
    <source>
        <dbReference type="ARBA" id="ARBA00022452"/>
    </source>
</evidence>
<proteinExistence type="inferred from homology"/>
<evidence type="ECO:0000256" key="3">
    <source>
        <dbReference type="ARBA" id="ARBA00022448"/>
    </source>
</evidence>
<evidence type="ECO:0000313" key="8">
    <source>
        <dbReference type="EMBL" id="NID13559.1"/>
    </source>
</evidence>
<evidence type="ECO:0000256" key="1">
    <source>
        <dbReference type="ARBA" id="ARBA00004442"/>
    </source>
</evidence>